<evidence type="ECO:0000313" key="3">
    <source>
        <dbReference type="Proteomes" id="UP000295573"/>
    </source>
</evidence>
<keyword evidence="1" id="KW-1133">Transmembrane helix</keyword>
<feature type="transmembrane region" description="Helical" evidence="1">
    <location>
        <begin position="28"/>
        <end position="46"/>
    </location>
</feature>
<organism evidence="2 3">
    <name type="scientific">Kribbella antiqua</name>
    <dbReference type="NCBI Taxonomy" id="2512217"/>
    <lineage>
        <taxon>Bacteria</taxon>
        <taxon>Bacillati</taxon>
        <taxon>Actinomycetota</taxon>
        <taxon>Actinomycetes</taxon>
        <taxon>Propionibacteriales</taxon>
        <taxon>Kribbellaceae</taxon>
        <taxon>Kribbella</taxon>
    </lineage>
</organism>
<evidence type="ECO:0000313" key="2">
    <source>
        <dbReference type="EMBL" id="TCO51595.1"/>
    </source>
</evidence>
<dbReference type="EMBL" id="SLWR01000001">
    <property type="protein sequence ID" value="TCO51595.1"/>
    <property type="molecule type" value="Genomic_DNA"/>
</dbReference>
<dbReference type="RefSeq" id="WP_158290890.1">
    <property type="nucleotide sequence ID" value="NZ_SLWR01000001.1"/>
</dbReference>
<reference evidence="2 3" key="1">
    <citation type="journal article" date="2015" name="Stand. Genomic Sci.">
        <title>Genomic Encyclopedia of Bacterial and Archaeal Type Strains, Phase III: the genomes of soil and plant-associated and newly described type strains.</title>
        <authorList>
            <person name="Whitman W.B."/>
            <person name="Woyke T."/>
            <person name="Klenk H.P."/>
            <person name="Zhou Y."/>
            <person name="Lilburn T.G."/>
            <person name="Beck B.J."/>
            <person name="De Vos P."/>
            <person name="Vandamme P."/>
            <person name="Eisen J.A."/>
            <person name="Garrity G."/>
            <person name="Hugenholtz P."/>
            <person name="Kyrpides N.C."/>
        </authorList>
    </citation>
    <scope>NUCLEOTIDE SEQUENCE [LARGE SCALE GENOMIC DNA]</scope>
    <source>
        <strain evidence="2 3">VKM Ac-2541</strain>
    </source>
</reference>
<sequence length="51" mass="5666">MPPNEFVATIVVLASAILLISFWKQILFILLFGVVMVFCFGLYNVATAMGR</sequence>
<evidence type="ECO:0000256" key="1">
    <source>
        <dbReference type="SAM" id="Phobius"/>
    </source>
</evidence>
<comment type="caution">
    <text evidence="2">The sequence shown here is derived from an EMBL/GenBank/DDBJ whole genome shotgun (WGS) entry which is preliminary data.</text>
</comment>
<dbReference type="AlphaFoldDB" id="A0A4R2J9T9"/>
<dbReference type="Proteomes" id="UP000295573">
    <property type="component" value="Unassembled WGS sequence"/>
</dbReference>
<proteinExistence type="predicted"/>
<feature type="transmembrane region" description="Helical" evidence="1">
    <location>
        <begin position="6"/>
        <end position="23"/>
    </location>
</feature>
<keyword evidence="3" id="KW-1185">Reference proteome</keyword>
<name>A0A4R2J9T9_9ACTN</name>
<protein>
    <submittedName>
        <fullName evidence="2">Uncharacterized protein</fullName>
    </submittedName>
</protein>
<gene>
    <name evidence="2" type="ORF">EV646_101586</name>
</gene>
<keyword evidence="1" id="KW-0812">Transmembrane</keyword>
<dbReference type="OrthoDB" id="3830925at2"/>
<keyword evidence="1" id="KW-0472">Membrane</keyword>
<accession>A0A4R2J9T9</accession>